<keyword evidence="4 5" id="KW-0788">Thiol protease</keyword>
<dbReference type="SMART" id="SM00230">
    <property type="entry name" value="CysPc"/>
    <property type="match status" value="1"/>
</dbReference>
<feature type="active site" evidence="5">
    <location>
        <position position="550"/>
    </location>
</feature>
<gene>
    <name evidence="8" type="ORF">BCR34DRAFT_563354</name>
</gene>
<dbReference type="CDD" id="cd00044">
    <property type="entry name" value="CysPc"/>
    <property type="match status" value="1"/>
</dbReference>
<dbReference type="GO" id="GO:0004198">
    <property type="term" value="F:calcium-dependent cysteine-type endopeptidase activity"/>
    <property type="evidence" value="ECO:0007669"/>
    <property type="project" value="InterPro"/>
</dbReference>
<dbReference type="Pfam" id="PF01067">
    <property type="entry name" value="Calpain_III"/>
    <property type="match status" value="1"/>
</dbReference>
<dbReference type="InterPro" id="IPR022683">
    <property type="entry name" value="Calpain_III"/>
</dbReference>
<feature type="active site" evidence="5">
    <location>
        <position position="570"/>
    </location>
</feature>
<proteinExistence type="inferred from homology"/>
<keyword evidence="2 5" id="KW-0645">Protease</keyword>
<feature type="compositionally biased region" description="Polar residues" evidence="6">
    <location>
        <begin position="197"/>
        <end position="230"/>
    </location>
</feature>
<comment type="caution">
    <text evidence="8">The sequence shown here is derived from an EMBL/GenBank/DDBJ whole genome shotgun (WGS) entry which is preliminary data.</text>
</comment>
<dbReference type="SUPFAM" id="SSF49758">
    <property type="entry name" value="Calpain large subunit, middle domain (domain III)"/>
    <property type="match status" value="2"/>
</dbReference>
<keyword evidence="3 5" id="KW-0378">Hydrolase</keyword>
<feature type="region of interest" description="Disordered" evidence="6">
    <location>
        <begin position="197"/>
        <end position="237"/>
    </location>
</feature>
<organism evidence="8 9">
    <name type="scientific">Clohesyomyces aquaticus</name>
    <dbReference type="NCBI Taxonomy" id="1231657"/>
    <lineage>
        <taxon>Eukaryota</taxon>
        <taxon>Fungi</taxon>
        <taxon>Dikarya</taxon>
        <taxon>Ascomycota</taxon>
        <taxon>Pezizomycotina</taxon>
        <taxon>Dothideomycetes</taxon>
        <taxon>Pleosporomycetidae</taxon>
        <taxon>Pleosporales</taxon>
        <taxon>Lindgomycetaceae</taxon>
        <taxon>Clohesyomyces</taxon>
    </lineage>
</organism>
<protein>
    <recommendedName>
        <fullName evidence="7">Calpain catalytic domain-containing protein</fullName>
    </recommendedName>
</protein>
<dbReference type="STRING" id="1231657.A0A1Y1ZRA4"/>
<dbReference type="SUPFAM" id="SSF54001">
    <property type="entry name" value="Cysteine proteinases"/>
    <property type="match status" value="1"/>
</dbReference>
<dbReference type="InterPro" id="IPR036213">
    <property type="entry name" value="Calpain_III_sf"/>
</dbReference>
<dbReference type="Pfam" id="PF00648">
    <property type="entry name" value="Peptidase_C2"/>
    <property type="match status" value="1"/>
</dbReference>
<feature type="compositionally biased region" description="Low complexity" evidence="6">
    <location>
        <begin position="583"/>
        <end position="595"/>
    </location>
</feature>
<dbReference type="InterPro" id="IPR022682">
    <property type="entry name" value="Calpain_domain_III"/>
</dbReference>
<dbReference type="Gene3D" id="3.90.70.10">
    <property type="entry name" value="Cysteine proteinases"/>
    <property type="match status" value="1"/>
</dbReference>
<dbReference type="PROSITE" id="PS50203">
    <property type="entry name" value="CALPAIN_CAT"/>
    <property type="match status" value="1"/>
</dbReference>
<dbReference type="GO" id="GO:0006508">
    <property type="term" value="P:proteolysis"/>
    <property type="evidence" value="ECO:0007669"/>
    <property type="project" value="UniProtKB-KW"/>
</dbReference>
<feature type="region of interest" description="Disordered" evidence="6">
    <location>
        <begin position="579"/>
        <end position="604"/>
    </location>
</feature>
<dbReference type="OrthoDB" id="167576at2759"/>
<evidence type="ECO:0000256" key="3">
    <source>
        <dbReference type="ARBA" id="ARBA00022801"/>
    </source>
</evidence>
<dbReference type="SMART" id="SM00720">
    <property type="entry name" value="calpain_III"/>
    <property type="match status" value="1"/>
</dbReference>
<keyword evidence="9" id="KW-1185">Reference proteome</keyword>
<evidence type="ECO:0000256" key="2">
    <source>
        <dbReference type="ARBA" id="ARBA00022670"/>
    </source>
</evidence>
<evidence type="ECO:0000313" key="8">
    <source>
        <dbReference type="EMBL" id="ORY12783.1"/>
    </source>
</evidence>
<feature type="region of interest" description="Disordered" evidence="6">
    <location>
        <begin position="113"/>
        <end position="185"/>
    </location>
</feature>
<reference evidence="8 9" key="1">
    <citation type="submission" date="2016-07" db="EMBL/GenBank/DDBJ databases">
        <title>Pervasive Adenine N6-methylation of Active Genes in Fungi.</title>
        <authorList>
            <consortium name="DOE Joint Genome Institute"/>
            <person name="Mondo S.J."/>
            <person name="Dannebaum R.O."/>
            <person name="Kuo R.C."/>
            <person name="Labutti K."/>
            <person name="Haridas S."/>
            <person name="Kuo A."/>
            <person name="Salamov A."/>
            <person name="Ahrendt S.R."/>
            <person name="Lipzen A."/>
            <person name="Sullivan W."/>
            <person name="Andreopoulos W.B."/>
            <person name="Clum A."/>
            <person name="Lindquist E."/>
            <person name="Daum C."/>
            <person name="Ramamoorthy G.K."/>
            <person name="Gryganskyi A."/>
            <person name="Culley D."/>
            <person name="Magnuson J.K."/>
            <person name="James T.Y."/>
            <person name="O'Malley M.A."/>
            <person name="Stajich J.E."/>
            <person name="Spatafora J.W."/>
            <person name="Visel A."/>
            <person name="Grigoriev I.V."/>
        </authorList>
    </citation>
    <scope>NUCLEOTIDE SEQUENCE [LARGE SCALE GENOMIC DNA]</scope>
    <source>
        <strain evidence="8 9">CBS 115471</strain>
    </source>
</reference>
<sequence>MAEQRTQLETYKSASANYQSQLLGVASKDEAIKCAIGAAENLMEALKLCSDPQEKQDLRSQVKAIFEAAECIKKSDQWKPSAQKSPAHTHPVSKKDEIDLWVAAVAESSNDAATNGFPDFGGPRTALPEPDHALVDISDNTAPSRGAASLQPRLKNQHATNTPPPPKKPQVSSDHYPTGIEETGKDDVFSGLVNLQQRQSTRQSAIQPQPTAQVDTSSSSHTLAENSSSALLDASKVKPSPASVETSLPLYSAVSGGSVTAISTTHVRSQVRRLKDPISSRKLAKREEILLLRSSVVNGFKFPPWDKNPATSEFVLQPESALFTDSRELELSAYQHQFFAGWKRAKDALPPPFMYPVDRDGFGPMMGTSGSIDLVQDAATDCSVVASLCAGIARSERGHDKMLSSLVWPFDQNLGRPVISSNGKYIVRLYFNGCWRRVVVDDHLPVSKTHRLLHVIDRRNPALLWPALLEKAYLKVRGGYDFPGSNSCSDLWTLTGWIPEQIYLQDTDTVPDQLWARLYKAFLYGDVLVTLGTGKMTNRQEKELGLEGQHSYVVLDMRETDYDKIFLVKNPWVEGRGWRGPRPSSAPTLDASSSSEHSIAPVEVPNPHPSTFRIGLDHVVQHFESLYLNWNPGLFRYRQDVHFEWTVEDRATPTGCIITHPQFSFFSKEGGVVWLLLCRHFRDTDGQSHDSSDAFNDGTLQPEKHMHTAGNAPKGFMSVFVCDGHGDRIYIKEAYLESSPYVNTPQTLLRWDADADSTYTIVIDQEELSASAYTFSLSAFSNSTIALEPATSKYPRTKTESGLWTAQTAGGTTSSPRYFENPQYFLDVRQRCSLAILLTSVDHRHPLHVKLVFGLGKRMYKLQSRDVLVDSGDHRSGSAFAELQDLAPGKYTIICSLFEAGKTGDYTLRVDSTADVTLKQLPRDGAGLVSMKLSPVCFGPQVHKVAAPVVPRRLASYIVIARFLRATSPRGTHDLGLLGRSPLRLSIELGRGPERKFLITSEEGEYSNSPAVRSESLNLDPTLVNQGDVWLVLDRLSGPGGPVEEWYEVEIFTDMPQACSVGVWREWDD</sequence>
<feature type="domain" description="Calpain catalytic" evidence="7">
    <location>
        <begin position="299"/>
        <end position="632"/>
    </location>
</feature>
<evidence type="ECO:0000313" key="9">
    <source>
        <dbReference type="Proteomes" id="UP000193144"/>
    </source>
</evidence>
<dbReference type="Pfam" id="PF25435">
    <property type="entry name" value="PalB_C"/>
    <property type="match status" value="1"/>
</dbReference>
<name>A0A1Y1ZRA4_9PLEO</name>
<evidence type="ECO:0000256" key="5">
    <source>
        <dbReference type="PROSITE-ProRule" id="PRU00239"/>
    </source>
</evidence>
<dbReference type="PANTHER" id="PTHR46143">
    <property type="entry name" value="CALPAIN-7"/>
    <property type="match status" value="1"/>
</dbReference>
<dbReference type="EMBL" id="MCFA01000048">
    <property type="protein sequence ID" value="ORY12783.1"/>
    <property type="molecule type" value="Genomic_DNA"/>
</dbReference>
<evidence type="ECO:0000256" key="4">
    <source>
        <dbReference type="ARBA" id="ARBA00022807"/>
    </source>
</evidence>
<dbReference type="InterPro" id="IPR051297">
    <property type="entry name" value="PalB/RIM13"/>
</dbReference>
<evidence type="ECO:0000256" key="1">
    <source>
        <dbReference type="ARBA" id="ARBA00010193"/>
    </source>
</evidence>
<accession>A0A1Y1ZRA4</accession>
<evidence type="ECO:0000256" key="6">
    <source>
        <dbReference type="SAM" id="MobiDB-lite"/>
    </source>
</evidence>
<dbReference type="InterPro" id="IPR038765">
    <property type="entry name" value="Papain-like_cys_pep_sf"/>
</dbReference>
<dbReference type="Proteomes" id="UP000193144">
    <property type="component" value="Unassembled WGS sequence"/>
</dbReference>
<evidence type="ECO:0000259" key="7">
    <source>
        <dbReference type="PROSITE" id="PS50203"/>
    </source>
</evidence>
<comment type="similarity">
    <text evidence="1">Belongs to the peptidase C2 family. PalB/RIM13 subfamily.</text>
</comment>
<dbReference type="InterPro" id="IPR001300">
    <property type="entry name" value="Peptidase_C2_calpain_cat"/>
</dbReference>
<dbReference type="Gene3D" id="2.60.120.380">
    <property type="match status" value="1"/>
</dbReference>
<dbReference type="AlphaFoldDB" id="A0A1Y1ZRA4"/>
<feature type="active site" evidence="5">
    <location>
        <position position="382"/>
    </location>
</feature>
<dbReference type="PANTHER" id="PTHR46143:SF1">
    <property type="entry name" value="CALPAIN-7"/>
    <property type="match status" value="1"/>
</dbReference>